<feature type="domain" description="SHSP" evidence="4">
    <location>
        <begin position="35"/>
        <end position="148"/>
    </location>
</feature>
<dbReference type="PANTHER" id="PTHR11527">
    <property type="entry name" value="HEAT-SHOCK PROTEIN 20 FAMILY MEMBER"/>
    <property type="match status" value="1"/>
</dbReference>
<dbReference type="InterPro" id="IPR002068">
    <property type="entry name" value="A-crystallin/Hsp20_dom"/>
</dbReference>
<gene>
    <name evidence="5" type="ORF">KDK_08750</name>
</gene>
<name>A0A402ADA7_9CHLR</name>
<dbReference type="PROSITE" id="PS01031">
    <property type="entry name" value="SHSP"/>
    <property type="match status" value="1"/>
</dbReference>
<evidence type="ECO:0000313" key="6">
    <source>
        <dbReference type="Proteomes" id="UP000287188"/>
    </source>
</evidence>
<evidence type="ECO:0000259" key="4">
    <source>
        <dbReference type="PROSITE" id="PS01031"/>
    </source>
</evidence>
<keyword evidence="6" id="KW-1185">Reference proteome</keyword>
<sequence>MSMIMRHDPFRDFVSLRNAMDQLFEQSFVRPTWEQSSQGVRAVVDAYETEQGYHIRALLPGVKPEDIELTVQDNTLYLKGILHPWNVQEEKANWLVQESGSGKFERSITFPKPINADGIETSYEHGVLTITAPVVEESRPRKITVSSGKAQPKQMVESGTNA</sequence>
<dbReference type="InterPro" id="IPR031107">
    <property type="entry name" value="Small_HSP"/>
</dbReference>
<comment type="caution">
    <text evidence="5">The sequence shown here is derived from an EMBL/GenBank/DDBJ whole genome shotgun (WGS) entry which is preliminary data.</text>
</comment>
<dbReference type="RefSeq" id="WP_161977090.1">
    <property type="nucleotide sequence ID" value="NZ_BIFS01000001.1"/>
</dbReference>
<organism evidence="5 6">
    <name type="scientific">Dictyobacter kobayashii</name>
    <dbReference type="NCBI Taxonomy" id="2014872"/>
    <lineage>
        <taxon>Bacteria</taxon>
        <taxon>Bacillati</taxon>
        <taxon>Chloroflexota</taxon>
        <taxon>Ktedonobacteria</taxon>
        <taxon>Ktedonobacterales</taxon>
        <taxon>Dictyobacteraceae</taxon>
        <taxon>Dictyobacter</taxon>
    </lineage>
</organism>
<proteinExistence type="inferred from homology"/>
<dbReference type="Proteomes" id="UP000287188">
    <property type="component" value="Unassembled WGS sequence"/>
</dbReference>
<comment type="similarity">
    <text evidence="1 2">Belongs to the small heat shock protein (HSP20) family.</text>
</comment>
<evidence type="ECO:0000256" key="1">
    <source>
        <dbReference type="PROSITE-ProRule" id="PRU00285"/>
    </source>
</evidence>
<dbReference type="AlphaFoldDB" id="A0A402ADA7"/>
<dbReference type="EMBL" id="BIFS01000001">
    <property type="protein sequence ID" value="GCE17075.1"/>
    <property type="molecule type" value="Genomic_DNA"/>
</dbReference>
<dbReference type="SUPFAM" id="SSF49764">
    <property type="entry name" value="HSP20-like chaperones"/>
    <property type="match status" value="1"/>
</dbReference>
<dbReference type="Pfam" id="PF00011">
    <property type="entry name" value="HSP20"/>
    <property type="match status" value="1"/>
</dbReference>
<dbReference type="Gene3D" id="2.60.40.790">
    <property type="match status" value="1"/>
</dbReference>
<evidence type="ECO:0000256" key="2">
    <source>
        <dbReference type="RuleBase" id="RU003616"/>
    </source>
</evidence>
<feature type="region of interest" description="Disordered" evidence="3">
    <location>
        <begin position="141"/>
        <end position="162"/>
    </location>
</feature>
<accession>A0A402ADA7</accession>
<evidence type="ECO:0000256" key="3">
    <source>
        <dbReference type="SAM" id="MobiDB-lite"/>
    </source>
</evidence>
<protein>
    <submittedName>
        <fullName evidence="5">Heat-shock protein Hsp20</fullName>
    </submittedName>
</protein>
<evidence type="ECO:0000313" key="5">
    <source>
        <dbReference type="EMBL" id="GCE17075.1"/>
    </source>
</evidence>
<reference evidence="6" key="1">
    <citation type="submission" date="2018-12" db="EMBL/GenBank/DDBJ databases">
        <title>Tengunoibacter tsumagoiensis gen. nov., sp. nov., Dictyobacter kobayashii sp. nov., D. alpinus sp. nov., and D. joshuensis sp. nov. and description of Dictyobacteraceae fam. nov. within the order Ktedonobacterales isolated from Tengu-no-mugimeshi.</title>
        <authorList>
            <person name="Wang C.M."/>
            <person name="Zheng Y."/>
            <person name="Sakai Y."/>
            <person name="Toyoda A."/>
            <person name="Minakuchi Y."/>
            <person name="Abe K."/>
            <person name="Yokota A."/>
            <person name="Yabe S."/>
        </authorList>
    </citation>
    <scope>NUCLEOTIDE SEQUENCE [LARGE SCALE GENOMIC DNA]</scope>
    <source>
        <strain evidence="6">Uno11</strain>
    </source>
</reference>
<dbReference type="CDD" id="cd06464">
    <property type="entry name" value="ACD_sHsps-like"/>
    <property type="match status" value="1"/>
</dbReference>
<dbReference type="InterPro" id="IPR008978">
    <property type="entry name" value="HSP20-like_chaperone"/>
</dbReference>